<feature type="region of interest" description="Disordered" evidence="1">
    <location>
        <begin position="108"/>
        <end position="127"/>
    </location>
</feature>
<gene>
    <name evidence="2" type="primary">orf127b</name>
</gene>
<protein>
    <submittedName>
        <fullName evidence="2">Orf127b</fullName>
    </submittedName>
</protein>
<organism evidence="2">
    <name type="scientific">Batis maritima</name>
    <name type="common">Maritime saltwort</name>
    <dbReference type="NCBI Taxonomy" id="4436"/>
    <lineage>
        <taxon>Eukaryota</taxon>
        <taxon>Viridiplantae</taxon>
        <taxon>Streptophyta</taxon>
        <taxon>Embryophyta</taxon>
        <taxon>Tracheophyta</taxon>
        <taxon>Spermatophyta</taxon>
        <taxon>Magnoliopsida</taxon>
        <taxon>eudicotyledons</taxon>
        <taxon>Gunneridae</taxon>
        <taxon>Pentapetalae</taxon>
        <taxon>rosids</taxon>
        <taxon>malvids</taxon>
        <taxon>Brassicales</taxon>
        <taxon>Bataceae</taxon>
        <taxon>Batis</taxon>
    </lineage>
</organism>
<reference evidence="2" key="1">
    <citation type="journal article" date="2014" name="Mitochondrion">
        <title>Comparative analysis of 11 Brassicales mitochondrial genomes and the mitochondrial transcriptome of Brassica oleracea.</title>
        <authorList>
            <person name="Grewe F."/>
            <person name="Edger P.P."/>
            <person name="Keren I."/>
            <person name="Sultan L."/>
            <person name="Pires J.C."/>
            <person name="Ostersetzer-Biran O."/>
            <person name="Mower J.P."/>
        </authorList>
    </citation>
    <scope>NUCLEOTIDE SEQUENCE</scope>
</reference>
<feature type="region of interest" description="Disordered" evidence="1">
    <location>
        <begin position="22"/>
        <end position="79"/>
    </location>
</feature>
<evidence type="ECO:0000313" key="2">
    <source>
        <dbReference type="EMBL" id="AIC83324.1"/>
    </source>
</evidence>
<evidence type="ECO:0000256" key="1">
    <source>
        <dbReference type="SAM" id="MobiDB-lite"/>
    </source>
</evidence>
<keyword evidence="2" id="KW-0496">Mitochondrion</keyword>
<accession>A0A068BF38</accession>
<dbReference type="AlphaFoldDB" id="A0A068BF38"/>
<sequence length="127" mass="13997">MKVSSKLKLYLAAPPQFQTAVTLSHPGTTRRDPVSPTRAREYRSDIATDSSSLRPISKRPPGDLHPHSINRSSTQTKKLTCGGVKVSNSCRKNSQPLVVHIVVPEAVRPPHPSREAYSLRQNLKASH</sequence>
<proteinExistence type="predicted"/>
<feature type="compositionally biased region" description="Basic and acidic residues" evidence="1">
    <location>
        <begin position="29"/>
        <end position="46"/>
    </location>
</feature>
<dbReference type="GeneID" id="19736914"/>
<dbReference type="EMBL" id="KJ820684">
    <property type="protein sequence ID" value="AIC83324.1"/>
    <property type="molecule type" value="Genomic_DNA"/>
</dbReference>
<geneLocation type="mitochondrion" evidence="2"/>
<dbReference type="RefSeq" id="YP_009045721.1">
    <property type="nucleotide sequence ID" value="NC_024429.1"/>
</dbReference>
<name>A0A068BF38_BATMA</name>
<feature type="compositionally biased region" description="Polar residues" evidence="1">
    <location>
        <begin position="69"/>
        <end position="78"/>
    </location>
</feature>